<evidence type="ECO:0000313" key="2">
    <source>
        <dbReference type="EMBL" id="SFV72258.1"/>
    </source>
</evidence>
<feature type="chain" id="PRO_5013176515" description="Porin" evidence="1">
    <location>
        <begin position="25"/>
        <end position="514"/>
    </location>
</feature>
<dbReference type="NCBIfam" id="NF033939">
    <property type="entry name" value="DESULF_POR1"/>
    <property type="match status" value="1"/>
</dbReference>
<name>A0A1K1LC21_9BACT</name>
<sequence length="514" mass="56124">MKKHLAILFLAAGLLLGGAQQGQAVDFKARGVWINMLEYGGGGNFVKNDRNGHHVTGWGRWGEDEFEAKTRVRLQLEAIASESLSGTVYFEIGAATWGRSAKGGALGADGNIVKIKHSYLDWVVPGTAVKTRMGIQRIFLPDYASEASQVFDADVAGINVSAPLGDHAAVTAFWARPFNDNWSGGTDGTNRYLDNVDVFGLLLPLTFEGVRLTPWAMLGMVGTNAFRSGDDYYGSGYGSGMGPSWYALPARKADGTSANAYGTAFWAGLTGEITAADPFRLAWSVNYGSFNSGEEALDRSGWYASLLAEYRLAWGTPGIYAWYSSGDDDDPTNGSERLPSFDYNNECTSGFSGFGTLGTWTIGRDAVLGYTLAGTWGFGARIRDLSFIDKLSHTIRVNFYNGTNAPRMARYIKGELDVPGHAGRSLYGTASDFNNVNTNGGIYLTQRDYAAEFGIMSSYQIYDNLRLLVEANYIALWLDQSSRVWGGFSKDGSWHRANSIEDAWNVNMSFIYKF</sequence>
<dbReference type="OrthoDB" id="5445764at2"/>
<reference evidence="3" key="1">
    <citation type="submission" date="2016-10" db="EMBL/GenBank/DDBJ databases">
        <authorList>
            <person name="Wegmann U."/>
        </authorList>
    </citation>
    <scope>NUCLEOTIDE SEQUENCE [LARGE SCALE GENOMIC DNA]</scope>
</reference>
<dbReference type="InterPro" id="IPR059232">
    <property type="entry name" value="Porin_put"/>
</dbReference>
<organism evidence="2 3">
    <name type="scientific">Desulfovibrio piger</name>
    <dbReference type="NCBI Taxonomy" id="901"/>
    <lineage>
        <taxon>Bacteria</taxon>
        <taxon>Pseudomonadati</taxon>
        <taxon>Thermodesulfobacteriota</taxon>
        <taxon>Desulfovibrionia</taxon>
        <taxon>Desulfovibrionales</taxon>
        <taxon>Desulfovibrionaceae</taxon>
        <taxon>Desulfovibrio</taxon>
    </lineage>
</organism>
<dbReference type="EMBL" id="LT630450">
    <property type="protein sequence ID" value="SFV72258.1"/>
    <property type="molecule type" value="Genomic_DNA"/>
</dbReference>
<evidence type="ECO:0000256" key="1">
    <source>
        <dbReference type="SAM" id="SignalP"/>
    </source>
</evidence>
<dbReference type="Proteomes" id="UP000186323">
    <property type="component" value="Chromosome I"/>
</dbReference>
<evidence type="ECO:0008006" key="4">
    <source>
        <dbReference type="Google" id="ProtNLM"/>
    </source>
</evidence>
<gene>
    <name evidence="2" type="ORF">DESPIGER_0368</name>
</gene>
<dbReference type="KEGG" id="dpg:DESPIGER_0368"/>
<proteinExistence type="predicted"/>
<dbReference type="RefSeq" id="WP_072332304.1">
    <property type="nucleotide sequence ID" value="NZ_CBCTAE010000038.1"/>
</dbReference>
<keyword evidence="3" id="KW-1185">Reference proteome</keyword>
<accession>A0A1K1LC21</accession>
<keyword evidence="1" id="KW-0732">Signal</keyword>
<dbReference type="AlphaFoldDB" id="A0A1K1LC21"/>
<protein>
    <recommendedName>
        <fullName evidence="4">Porin</fullName>
    </recommendedName>
</protein>
<feature type="signal peptide" evidence="1">
    <location>
        <begin position="1"/>
        <end position="24"/>
    </location>
</feature>
<evidence type="ECO:0000313" key="3">
    <source>
        <dbReference type="Proteomes" id="UP000186323"/>
    </source>
</evidence>